<evidence type="ECO:0000256" key="6">
    <source>
        <dbReference type="ARBA" id="ARBA00022842"/>
    </source>
</evidence>
<dbReference type="InterPro" id="IPR009014">
    <property type="entry name" value="Transketo_C/PFOR_II"/>
</dbReference>
<keyword evidence="13" id="KW-1185">Reference proteome</keyword>
<comment type="catalytic activity">
    <reaction evidence="10">
        <text>D-glyceraldehyde 3-phosphate + pyruvate + H(+) = 1-deoxy-D-xylulose 5-phosphate + CO2</text>
        <dbReference type="Rhea" id="RHEA:12605"/>
        <dbReference type="ChEBI" id="CHEBI:15361"/>
        <dbReference type="ChEBI" id="CHEBI:15378"/>
        <dbReference type="ChEBI" id="CHEBI:16526"/>
        <dbReference type="ChEBI" id="CHEBI:57792"/>
        <dbReference type="ChEBI" id="CHEBI:59776"/>
        <dbReference type="EC" id="2.2.1.7"/>
    </reaction>
</comment>
<feature type="binding site" evidence="10">
    <location>
        <position position="145"/>
    </location>
    <ligand>
        <name>Mg(2+)</name>
        <dbReference type="ChEBI" id="CHEBI:18420"/>
    </ligand>
</feature>
<dbReference type="InterPro" id="IPR005477">
    <property type="entry name" value="Dxylulose-5-P_synthase"/>
</dbReference>
<evidence type="ECO:0000256" key="10">
    <source>
        <dbReference type="HAMAP-Rule" id="MF_00315"/>
    </source>
</evidence>
<feature type="domain" description="Transketolase-like pyrimidine-binding" evidence="11">
    <location>
        <begin position="316"/>
        <end position="481"/>
    </location>
</feature>
<dbReference type="Gene3D" id="3.40.50.920">
    <property type="match status" value="1"/>
</dbReference>
<dbReference type="NCBIfam" id="TIGR00204">
    <property type="entry name" value="dxs"/>
    <property type="match status" value="1"/>
</dbReference>
<protein>
    <recommendedName>
        <fullName evidence="10">1-deoxy-D-xylulose-5-phosphate synthase</fullName>
        <ecNumber evidence="10">2.2.1.7</ecNumber>
    </recommendedName>
    <alternativeName>
        <fullName evidence="10">1-deoxyxylulose-5-phosphate synthase</fullName>
        <shortName evidence="10">DXP synthase</shortName>
        <shortName evidence="10">DXPS</shortName>
    </alternativeName>
</protein>
<dbReference type="PROSITE" id="PS00801">
    <property type="entry name" value="TRANSKETOLASE_1"/>
    <property type="match status" value="1"/>
</dbReference>
<evidence type="ECO:0000313" key="13">
    <source>
        <dbReference type="Proteomes" id="UP001500956"/>
    </source>
</evidence>
<gene>
    <name evidence="10 12" type="primary">dxs</name>
    <name evidence="12" type="ORF">GCM10023216_19090</name>
</gene>
<sequence length="629" mass="67068">MGLLSTITSPEDVRRLTPAQTEKLAAEIRTFLVENVSRTGGHLGPNLGVVELTIAMHRVYSSPRDTMVFDTGHQSYVHKLLTGRQDFSALRKAGGLSGYPSRAESEHDVVENSHASTALSWADGVAKANVVAGRRDRHVVAVIGDGALTGGMAWEAINNIAADADRRLVIVVNDNGRSYSPTIGGVANHLQTLRTTSGYEAFLEWGKRTLYRTGPPGRFAYGWLHGLKKGLKDVVAPQGMFEDLGLKYVGPVDGHDAEAMEHALRRAKAYGRPVIVHAITEKGRGYTPAMEDVADRFHAVGKIHPETGLPVAPSRFGWTQVFADEIVQIGRRRSDVVAITAAMLHPVGLAPFSQEFPERTFDVGIAEQHAATSAAGMAFAGLHPVVAVYATFLNRAFDQVLMDVALHRAGVTFVLDRAGVTGDDGASHNGMWDMALLRIVPGLRLAAPRDEATLRGALRAAVDVDDAPTVVRYPKGALVEAIDAVEEREGLDVIARHIPGDGAPAGRRVLVVGVGSMAGAALAAGESLAAHGLEVEVVSPTWVLPVPEALVKQVGEHDLVLTLEDGVVDGGVGAMLAQRAGEQGVQTPFVHRGLPVAFLDHASRDQVITAQRMRAEDAVRDALAALSRD</sequence>
<keyword evidence="5 10" id="KW-0479">Metal-binding</keyword>
<dbReference type="Proteomes" id="UP001500956">
    <property type="component" value="Unassembled WGS sequence"/>
</dbReference>
<dbReference type="InterPro" id="IPR049557">
    <property type="entry name" value="Transketolase_CS"/>
</dbReference>
<comment type="cofactor">
    <cofactor evidence="10">
        <name>Mg(2+)</name>
        <dbReference type="ChEBI" id="CHEBI:18420"/>
    </cofactor>
    <text evidence="10">Binds 1 Mg(2+) ion per subunit.</text>
</comment>
<dbReference type="Pfam" id="PF02779">
    <property type="entry name" value="Transket_pyr"/>
    <property type="match status" value="1"/>
</dbReference>
<organism evidence="12 13">
    <name type="scientific">Isoptericola chiayiensis</name>
    <dbReference type="NCBI Taxonomy" id="579446"/>
    <lineage>
        <taxon>Bacteria</taxon>
        <taxon>Bacillati</taxon>
        <taxon>Actinomycetota</taxon>
        <taxon>Actinomycetes</taxon>
        <taxon>Micrococcales</taxon>
        <taxon>Promicromonosporaceae</taxon>
        <taxon>Isoptericola</taxon>
    </lineage>
</organism>
<evidence type="ECO:0000256" key="3">
    <source>
        <dbReference type="ARBA" id="ARBA00011738"/>
    </source>
</evidence>
<evidence type="ECO:0000259" key="11">
    <source>
        <dbReference type="SMART" id="SM00861"/>
    </source>
</evidence>
<dbReference type="PROSITE" id="PS00802">
    <property type="entry name" value="TRANSKETOLASE_2"/>
    <property type="match status" value="1"/>
</dbReference>
<evidence type="ECO:0000256" key="5">
    <source>
        <dbReference type="ARBA" id="ARBA00022723"/>
    </source>
</evidence>
<dbReference type="PANTHER" id="PTHR43322:SF5">
    <property type="entry name" value="1-DEOXY-D-XYLULOSE-5-PHOSPHATE SYNTHASE, CHLOROPLASTIC"/>
    <property type="match status" value="1"/>
</dbReference>
<evidence type="ECO:0000256" key="1">
    <source>
        <dbReference type="ARBA" id="ARBA00004980"/>
    </source>
</evidence>
<dbReference type="InterPro" id="IPR029061">
    <property type="entry name" value="THDP-binding"/>
</dbReference>
<dbReference type="Gene3D" id="3.40.50.970">
    <property type="match status" value="2"/>
</dbReference>
<dbReference type="EMBL" id="BAABID010000008">
    <property type="protein sequence ID" value="GAA4728023.1"/>
    <property type="molecule type" value="Genomic_DNA"/>
</dbReference>
<evidence type="ECO:0000256" key="7">
    <source>
        <dbReference type="ARBA" id="ARBA00022977"/>
    </source>
</evidence>
<dbReference type="SUPFAM" id="SSF52922">
    <property type="entry name" value="TK C-terminal domain-like"/>
    <property type="match status" value="1"/>
</dbReference>
<dbReference type="Pfam" id="PF02780">
    <property type="entry name" value="Transketolase_C"/>
    <property type="match status" value="1"/>
</dbReference>
<keyword evidence="6 10" id="KW-0460">Magnesium</keyword>
<comment type="function">
    <text evidence="10">Catalyzes the acyloin condensation reaction between C atoms 2 and 3 of pyruvate and glyceraldehyde 3-phosphate to yield 1-deoxy-D-xylulose-5-phosphate (DXP).</text>
</comment>
<dbReference type="EC" id="2.2.1.7" evidence="10"/>
<evidence type="ECO:0000256" key="4">
    <source>
        <dbReference type="ARBA" id="ARBA00022679"/>
    </source>
</evidence>
<evidence type="ECO:0000256" key="9">
    <source>
        <dbReference type="ARBA" id="ARBA00023229"/>
    </source>
</evidence>
<evidence type="ECO:0000256" key="8">
    <source>
        <dbReference type="ARBA" id="ARBA00023052"/>
    </source>
</evidence>
<proteinExistence type="inferred from homology"/>
<dbReference type="RefSeq" id="WP_172149894.1">
    <property type="nucleotide sequence ID" value="NZ_BAABID010000008.1"/>
</dbReference>
<keyword evidence="7 10" id="KW-0784">Thiamine biosynthesis</keyword>
<dbReference type="Pfam" id="PF13292">
    <property type="entry name" value="DXP_synthase_N"/>
    <property type="match status" value="1"/>
</dbReference>
<dbReference type="SMART" id="SM00861">
    <property type="entry name" value="Transket_pyr"/>
    <property type="match status" value="1"/>
</dbReference>
<feature type="binding site" evidence="10">
    <location>
        <position position="73"/>
    </location>
    <ligand>
        <name>thiamine diphosphate</name>
        <dbReference type="ChEBI" id="CHEBI:58937"/>
    </ligand>
</feature>
<dbReference type="CDD" id="cd07033">
    <property type="entry name" value="TPP_PYR_DXS_TK_like"/>
    <property type="match status" value="1"/>
</dbReference>
<keyword evidence="4 10" id="KW-0808">Transferase</keyword>
<dbReference type="HAMAP" id="MF_00315">
    <property type="entry name" value="DXP_synth"/>
    <property type="match status" value="1"/>
</dbReference>
<dbReference type="CDD" id="cd02007">
    <property type="entry name" value="TPP_DXS"/>
    <property type="match status" value="1"/>
</dbReference>
<dbReference type="PANTHER" id="PTHR43322">
    <property type="entry name" value="1-D-DEOXYXYLULOSE 5-PHOSPHATE SYNTHASE-RELATED"/>
    <property type="match status" value="1"/>
</dbReference>
<dbReference type="NCBIfam" id="NF003933">
    <property type="entry name" value="PRK05444.2-2"/>
    <property type="match status" value="1"/>
</dbReference>
<feature type="binding site" evidence="10">
    <location>
        <position position="367"/>
    </location>
    <ligand>
        <name>thiamine diphosphate</name>
        <dbReference type="ChEBI" id="CHEBI:58937"/>
    </ligand>
</feature>
<evidence type="ECO:0000256" key="2">
    <source>
        <dbReference type="ARBA" id="ARBA00011081"/>
    </source>
</evidence>
<dbReference type="InterPro" id="IPR020826">
    <property type="entry name" value="Transketolase_BS"/>
</dbReference>
<dbReference type="InterPro" id="IPR033248">
    <property type="entry name" value="Transketolase_C"/>
</dbReference>
<feature type="binding site" evidence="10">
    <location>
        <position position="286"/>
    </location>
    <ligand>
        <name>thiamine diphosphate</name>
        <dbReference type="ChEBI" id="CHEBI:58937"/>
    </ligand>
</feature>
<comment type="caution">
    <text evidence="12">The sequence shown here is derived from an EMBL/GenBank/DDBJ whole genome shotgun (WGS) entry which is preliminary data.</text>
</comment>
<comment type="similarity">
    <text evidence="2 10">Belongs to the transketolase family. DXPS subfamily.</text>
</comment>
<name>A0ABP8YI71_9MICO</name>
<comment type="cofactor">
    <cofactor evidence="10">
        <name>thiamine diphosphate</name>
        <dbReference type="ChEBI" id="CHEBI:58937"/>
    </cofactor>
    <text evidence="10">Binds 1 thiamine pyrophosphate per subunit.</text>
</comment>
<dbReference type="InterPro" id="IPR005475">
    <property type="entry name" value="Transketolase-like_Pyr-bd"/>
</dbReference>
<feature type="binding site" evidence="10">
    <location>
        <position position="175"/>
    </location>
    <ligand>
        <name>Mg(2+)</name>
        <dbReference type="ChEBI" id="CHEBI:18420"/>
    </ligand>
</feature>
<feature type="binding site" evidence="10">
    <location>
        <position position="175"/>
    </location>
    <ligand>
        <name>thiamine diphosphate</name>
        <dbReference type="ChEBI" id="CHEBI:58937"/>
    </ligand>
</feature>
<feature type="binding site" evidence="10">
    <location>
        <begin position="113"/>
        <end position="115"/>
    </location>
    <ligand>
        <name>thiamine diphosphate</name>
        <dbReference type="ChEBI" id="CHEBI:58937"/>
    </ligand>
</feature>
<dbReference type="SUPFAM" id="SSF52518">
    <property type="entry name" value="Thiamin diphosphate-binding fold (THDP-binding)"/>
    <property type="match status" value="2"/>
</dbReference>
<reference evidence="13" key="1">
    <citation type="journal article" date="2019" name="Int. J. Syst. Evol. Microbiol.">
        <title>The Global Catalogue of Microorganisms (GCM) 10K type strain sequencing project: providing services to taxonomists for standard genome sequencing and annotation.</title>
        <authorList>
            <consortium name="The Broad Institute Genomics Platform"/>
            <consortium name="The Broad Institute Genome Sequencing Center for Infectious Disease"/>
            <person name="Wu L."/>
            <person name="Ma J."/>
        </authorList>
    </citation>
    <scope>NUCLEOTIDE SEQUENCE [LARGE SCALE GENOMIC DNA]</scope>
    <source>
        <strain evidence="13">JCM 18063</strain>
    </source>
</reference>
<keyword evidence="8 10" id="KW-0786">Thiamine pyrophosphate</keyword>
<comment type="subunit">
    <text evidence="3 10">Homodimer.</text>
</comment>
<feature type="binding site" evidence="10">
    <location>
        <begin position="146"/>
        <end position="147"/>
    </location>
    <ligand>
        <name>thiamine diphosphate</name>
        <dbReference type="ChEBI" id="CHEBI:58937"/>
    </ligand>
</feature>
<keyword evidence="9 10" id="KW-0414">Isoprene biosynthesis</keyword>
<comment type="pathway">
    <text evidence="1 10">Metabolic intermediate biosynthesis; 1-deoxy-D-xylulose 5-phosphate biosynthesis; 1-deoxy-D-xylulose 5-phosphate from D-glyceraldehyde 3-phosphate and pyruvate: step 1/1.</text>
</comment>
<accession>A0ABP8YI71</accession>
<evidence type="ECO:0000313" key="12">
    <source>
        <dbReference type="EMBL" id="GAA4728023.1"/>
    </source>
</evidence>